<evidence type="ECO:0000256" key="3">
    <source>
        <dbReference type="ARBA" id="ARBA00022723"/>
    </source>
</evidence>
<dbReference type="Pfam" id="PF01951">
    <property type="entry name" value="Archease"/>
    <property type="match status" value="1"/>
</dbReference>
<evidence type="ECO:0000313" key="7">
    <source>
        <dbReference type="Proteomes" id="UP001232493"/>
    </source>
</evidence>
<dbReference type="EMBL" id="CP069362">
    <property type="protein sequence ID" value="WGS65262.1"/>
    <property type="molecule type" value="Genomic_DNA"/>
</dbReference>
<keyword evidence="7" id="KW-1185">Reference proteome</keyword>
<evidence type="ECO:0000313" key="6">
    <source>
        <dbReference type="EMBL" id="WGS65262.1"/>
    </source>
</evidence>
<feature type="domain" description="Archease" evidence="5">
    <location>
        <begin position="4"/>
        <end position="125"/>
    </location>
</feature>
<dbReference type="InterPro" id="IPR036820">
    <property type="entry name" value="Archease_dom_sf"/>
</dbReference>
<keyword evidence="4" id="KW-0106">Calcium</keyword>
<dbReference type="Proteomes" id="UP001232493">
    <property type="component" value="Chromosome"/>
</dbReference>
<name>A0ABY8PRL2_9BACT</name>
<accession>A0ABY8PRL2</accession>
<gene>
    <name evidence="6" type="ORF">JRV97_01495</name>
</gene>
<evidence type="ECO:0000256" key="1">
    <source>
        <dbReference type="ARBA" id="ARBA00007963"/>
    </source>
</evidence>
<dbReference type="RefSeq" id="WP_280999599.1">
    <property type="nucleotide sequence ID" value="NZ_CP069362.1"/>
</dbReference>
<evidence type="ECO:0000256" key="2">
    <source>
        <dbReference type="ARBA" id="ARBA00022694"/>
    </source>
</evidence>
<dbReference type="Gene3D" id="3.55.10.10">
    <property type="entry name" value="Archease domain"/>
    <property type="match status" value="1"/>
</dbReference>
<dbReference type="SUPFAM" id="SSF69819">
    <property type="entry name" value="MTH1598-like"/>
    <property type="match status" value="1"/>
</dbReference>
<organism evidence="6 7">
    <name type="scientific">Marinitoga aeolica</name>
    <dbReference type="NCBI Taxonomy" id="2809031"/>
    <lineage>
        <taxon>Bacteria</taxon>
        <taxon>Thermotogati</taxon>
        <taxon>Thermotogota</taxon>
        <taxon>Thermotogae</taxon>
        <taxon>Petrotogales</taxon>
        <taxon>Petrotogaceae</taxon>
        <taxon>Marinitoga</taxon>
    </lineage>
</organism>
<dbReference type="InterPro" id="IPR023572">
    <property type="entry name" value="Archease_dom"/>
</dbReference>
<sequence length="125" mass="14335">MSKELNHPADILFKLSGNTLGDMLEDLFDAFNKIFNPIVGGLKKEYIYNISKKEIDDIVFDIGNYSLNKIYEGFFPSKVEVINEDVKIYFSEIIELKGDMEIKAIAYPKVIEDENSISLKVIFDI</sequence>
<protein>
    <submittedName>
        <fullName evidence="6">Archease</fullName>
    </submittedName>
</protein>
<proteinExistence type="inferred from homology"/>
<evidence type="ECO:0000256" key="4">
    <source>
        <dbReference type="ARBA" id="ARBA00022837"/>
    </source>
</evidence>
<evidence type="ECO:0000259" key="5">
    <source>
        <dbReference type="Pfam" id="PF01951"/>
    </source>
</evidence>
<comment type="similarity">
    <text evidence="1">Belongs to the archease family.</text>
</comment>
<keyword evidence="3" id="KW-0479">Metal-binding</keyword>
<reference evidence="6 7" key="1">
    <citation type="submission" date="2021-02" db="EMBL/GenBank/DDBJ databases">
        <title>Characterization of Marinitoga sp. nov. str. BP5-C20A.</title>
        <authorList>
            <person name="Erauso G."/>
            <person name="Postec A."/>
        </authorList>
    </citation>
    <scope>NUCLEOTIDE SEQUENCE [LARGE SCALE GENOMIC DNA]</scope>
    <source>
        <strain evidence="6 7">BP5-C20A</strain>
    </source>
</reference>
<keyword evidence="2" id="KW-0819">tRNA processing</keyword>